<dbReference type="AlphaFoldDB" id="A0A143YRA8"/>
<dbReference type="InterPro" id="IPR035942">
    <property type="entry name" value="Lp2179-like_sf"/>
</dbReference>
<organism evidence="1 2">
    <name type="scientific">Trichococcus palustris</name>
    <dbReference type="NCBI Taxonomy" id="140314"/>
    <lineage>
        <taxon>Bacteria</taxon>
        <taxon>Bacillati</taxon>
        <taxon>Bacillota</taxon>
        <taxon>Bacilli</taxon>
        <taxon>Lactobacillales</taxon>
        <taxon>Carnobacteriaceae</taxon>
        <taxon>Trichococcus</taxon>
    </lineage>
</organism>
<sequence length="115" mass="12957">MAFDKVTTLKGSGKKFQMNEQVKRYTLRDNGFEETKSGNFQFVRDLDTNTLNKQGLKVKIVVSDDLKTLKLSTTTSNGLKTVDVYGKETMADAREQLEFILDGLVERGVLMVISE</sequence>
<accession>A0A143YRA8</accession>
<dbReference type="SUPFAM" id="SSF160800">
    <property type="entry name" value="Lp2179-like"/>
    <property type="match status" value="1"/>
</dbReference>
<evidence type="ECO:0000313" key="1">
    <source>
        <dbReference type="EMBL" id="CZQ95090.1"/>
    </source>
</evidence>
<dbReference type="Pfam" id="PF08866">
    <property type="entry name" value="DUF1831"/>
    <property type="match status" value="1"/>
</dbReference>
<dbReference type="InterPro" id="IPR014965">
    <property type="entry name" value="Amino_acid_metab_prot_put"/>
</dbReference>
<gene>
    <name evidence="1" type="ORF">Tpal_1840</name>
</gene>
<dbReference type="Proteomes" id="UP000242754">
    <property type="component" value="Unassembled WGS sequence"/>
</dbReference>
<dbReference type="STRING" id="140314.SAMN04488076_10983"/>
<proteinExistence type="predicted"/>
<dbReference type="RefSeq" id="WP_087033406.1">
    <property type="nucleotide sequence ID" value="NZ_FJNE01000005.1"/>
</dbReference>
<dbReference type="EMBL" id="FJNE01000005">
    <property type="protein sequence ID" value="CZQ95090.1"/>
    <property type="molecule type" value="Genomic_DNA"/>
</dbReference>
<dbReference type="OrthoDB" id="2166222at2"/>
<dbReference type="Gene3D" id="3.30.1820.10">
    <property type="entry name" value="Lp2179-like"/>
    <property type="match status" value="1"/>
</dbReference>
<reference evidence="1 2" key="1">
    <citation type="submission" date="2016-02" db="EMBL/GenBank/DDBJ databases">
        <authorList>
            <person name="Wen L."/>
            <person name="He K."/>
            <person name="Yang H."/>
        </authorList>
    </citation>
    <scope>NUCLEOTIDE SEQUENCE [LARGE SCALE GENOMIC DNA]</scope>
    <source>
        <strain evidence="1">Trichococcus palustris</strain>
    </source>
</reference>
<name>A0A143YRA8_9LACT</name>
<evidence type="ECO:0008006" key="3">
    <source>
        <dbReference type="Google" id="ProtNLM"/>
    </source>
</evidence>
<protein>
    <recommendedName>
        <fullName evidence="3">Cysteine desulfurase</fullName>
    </recommendedName>
</protein>
<evidence type="ECO:0000313" key="2">
    <source>
        <dbReference type="Proteomes" id="UP000242754"/>
    </source>
</evidence>
<keyword evidence="2" id="KW-1185">Reference proteome</keyword>